<proteinExistence type="inferred from homology"/>
<feature type="transmembrane region" description="Helical" evidence="10">
    <location>
        <begin position="96"/>
        <end position="118"/>
    </location>
</feature>
<feature type="transmembrane region" description="Helical" evidence="10">
    <location>
        <begin position="65"/>
        <end position="84"/>
    </location>
</feature>
<comment type="similarity">
    <text evidence="10">Belongs to the insect chemoreceptor superfamily. Heteromeric odorant receptor channel (TC 1.A.69) family.</text>
</comment>
<dbReference type="GO" id="GO:0005886">
    <property type="term" value="C:plasma membrane"/>
    <property type="evidence" value="ECO:0007669"/>
    <property type="project" value="UniProtKB-SubCell"/>
</dbReference>
<evidence type="ECO:0000256" key="10">
    <source>
        <dbReference type="RuleBase" id="RU351113"/>
    </source>
</evidence>
<gene>
    <name evidence="11" type="primary">GPROR111</name>
    <name evidence="11" type="ORF">AaeL_AAEL017178</name>
</gene>
<evidence type="ECO:0000256" key="6">
    <source>
        <dbReference type="ARBA" id="ARBA00022989"/>
    </source>
</evidence>
<evidence type="ECO:0000313" key="12">
    <source>
        <dbReference type="Proteomes" id="UP000682892"/>
    </source>
</evidence>
<dbReference type="Pfam" id="PF02949">
    <property type="entry name" value="7tm_6"/>
    <property type="match status" value="1"/>
</dbReference>
<dbReference type="GO" id="GO:0007165">
    <property type="term" value="P:signal transduction"/>
    <property type="evidence" value="ECO:0007669"/>
    <property type="project" value="UniProtKB-KW"/>
</dbReference>
<keyword evidence="5 10" id="KW-0552">Olfaction</keyword>
<feature type="transmembrane region" description="Helical" evidence="10">
    <location>
        <begin position="160"/>
        <end position="179"/>
    </location>
</feature>
<dbReference type="InterPro" id="IPR004117">
    <property type="entry name" value="7tm6_olfct_rcpt"/>
</dbReference>
<sequence>MFTKIRSGSKRLHFWLSAKGSEVNKLLWINGSFGDCLYLLDVFLLISEIQSEKTAKWTNGRKVRIFANSLFVFQIVVTILQMVHARDNNNNVEFQIVLSITKLVGMIAICVKWSLLIFQTRQICTVLNFITSNQLDSGDEAYDELEYKEFNRSACTMMRIIYAMTIANAVLLLVPSAATKQALALPPPLSNYGKLVSCIVYLFSTQLLFLGTVPKFLSNMACIGMLIMGMRFKLKILAHRYFRMLNQPVVSSEKHFARMERDVKEVLNYQTEYRKHFETLKQFVEKAFFIAHFYALYSLGTCFYLSHKTGFNVLSLTLISLSVAYILKYYLWCHLVESLQDVANSIGDLIYEHCVQMPYSRKHHTQYMGMKTSLIIIWMNTKNGYAISCMGMLDISTKTFVSFLNAVYSVMMFLINVV</sequence>
<evidence type="ECO:0000256" key="4">
    <source>
        <dbReference type="ARBA" id="ARBA00022692"/>
    </source>
</evidence>
<dbReference type="Proteomes" id="UP000682892">
    <property type="component" value="Chromosome 3"/>
</dbReference>
<keyword evidence="6 10" id="KW-1133">Transmembrane helix</keyword>
<dbReference type="GO" id="GO:0004984">
    <property type="term" value="F:olfactory receptor activity"/>
    <property type="evidence" value="ECO:0007669"/>
    <property type="project" value="InterPro"/>
</dbReference>
<keyword evidence="8 10" id="KW-0675">Receptor</keyword>
<organism evidence="11 12">
    <name type="scientific">Aedes aegypti</name>
    <name type="common">Yellowfever mosquito</name>
    <name type="synonym">Culex aegypti</name>
    <dbReference type="NCBI Taxonomy" id="7159"/>
    <lineage>
        <taxon>Eukaryota</taxon>
        <taxon>Metazoa</taxon>
        <taxon>Ecdysozoa</taxon>
        <taxon>Arthropoda</taxon>
        <taxon>Hexapoda</taxon>
        <taxon>Insecta</taxon>
        <taxon>Pterygota</taxon>
        <taxon>Neoptera</taxon>
        <taxon>Endopterygota</taxon>
        <taxon>Diptera</taxon>
        <taxon>Nematocera</taxon>
        <taxon>Culicoidea</taxon>
        <taxon>Culicidae</taxon>
        <taxon>Culicinae</taxon>
        <taxon>Aedini</taxon>
        <taxon>Aedes</taxon>
        <taxon>Stegomyia</taxon>
    </lineage>
</organism>
<evidence type="ECO:0000313" key="11">
    <source>
        <dbReference type="EMBL" id="EJY57470.1"/>
    </source>
</evidence>
<feature type="transmembrane region" description="Helical" evidence="10">
    <location>
        <begin position="199"/>
        <end position="227"/>
    </location>
</feature>
<dbReference type="EMBL" id="CH477268">
    <property type="protein sequence ID" value="EJY57470.1"/>
    <property type="molecule type" value="Genomic_DNA"/>
</dbReference>
<keyword evidence="2" id="KW-1003">Cell membrane</keyword>
<reference evidence="11" key="3">
    <citation type="submission" date="2012-09" db="EMBL/GenBank/DDBJ databases">
        <authorList>
            <consortium name="VectorBase"/>
        </authorList>
    </citation>
    <scope>NUCLEOTIDE SEQUENCE</scope>
    <source>
        <strain evidence="11">Liverpool</strain>
    </source>
</reference>
<dbReference type="PANTHER" id="PTHR21137:SF35">
    <property type="entry name" value="ODORANT RECEPTOR 19A-RELATED"/>
    <property type="match status" value="1"/>
</dbReference>
<feature type="transmembrane region" description="Helical" evidence="10">
    <location>
        <begin position="313"/>
        <end position="331"/>
    </location>
</feature>
<dbReference type="PANTHER" id="PTHR21137">
    <property type="entry name" value="ODORANT RECEPTOR"/>
    <property type="match status" value="1"/>
</dbReference>
<accession>A0A1S7UEI3</accession>
<keyword evidence="9 10" id="KW-0807">Transducer</keyword>
<evidence type="ECO:0000256" key="9">
    <source>
        <dbReference type="ARBA" id="ARBA00023224"/>
    </source>
</evidence>
<evidence type="ECO:0000256" key="7">
    <source>
        <dbReference type="ARBA" id="ARBA00023136"/>
    </source>
</evidence>
<keyword evidence="3 10" id="KW-0716">Sensory transduction</keyword>
<reference evidence="11" key="2">
    <citation type="journal article" date="2007" name="Science">
        <title>Genome sequence of Aedes aegypti, a major arbovirus vector.</title>
        <authorList>
            <person name="Nene V."/>
            <person name="Wortman J.R."/>
            <person name="Lawson D."/>
            <person name="Haas B."/>
            <person name="Kodira C."/>
            <person name="Tu Z.J."/>
            <person name="Loftus B."/>
            <person name="Xi Z."/>
            <person name="Megy K."/>
            <person name="Grabherr M."/>
            <person name="Ren Q."/>
            <person name="Zdobnov E.M."/>
            <person name="Lobo N.F."/>
            <person name="Campbell K.S."/>
            <person name="Brown S.E."/>
            <person name="Bonaldo M.F."/>
            <person name="Zhu J."/>
            <person name="Sinkins S.P."/>
            <person name="Hogenkamp D.G."/>
            <person name="Amedeo P."/>
            <person name="Arensburger P."/>
            <person name="Atkinson P.W."/>
            <person name="Bidwell S."/>
            <person name="Biedler J."/>
            <person name="Birney E."/>
            <person name="Bruggner R.V."/>
            <person name="Costas J."/>
            <person name="Coy M.R."/>
            <person name="Crabtree J."/>
            <person name="Crawford M."/>
            <person name="Debruyn B."/>
            <person name="Decaprio D."/>
            <person name="Eiglmeier K."/>
            <person name="Eisenstadt E."/>
            <person name="El-Dorry H."/>
            <person name="Gelbart W.M."/>
            <person name="Gomes S.L."/>
            <person name="Hammond M."/>
            <person name="Hannick L.I."/>
            <person name="Hogan J.R."/>
            <person name="Holmes M.H."/>
            <person name="Jaffe D."/>
            <person name="Johnston J.S."/>
            <person name="Kennedy R.C."/>
            <person name="Koo H."/>
            <person name="Kravitz S."/>
            <person name="Kriventseva E.V."/>
            <person name="Kulp D."/>
            <person name="Labutti K."/>
            <person name="Lee E."/>
            <person name="Li S."/>
            <person name="Lovin D.D."/>
            <person name="Mao C."/>
            <person name="Mauceli E."/>
            <person name="Menck C.F."/>
            <person name="Miller J.R."/>
            <person name="Montgomery P."/>
            <person name="Mori A."/>
            <person name="Nascimento A.L."/>
            <person name="Naveira H.F."/>
            <person name="Nusbaum C."/>
            <person name="O'leary S."/>
            <person name="Orvis J."/>
            <person name="Pertea M."/>
            <person name="Quesneville H."/>
            <person name="Reidenbach K.R."/>
            <person name="Rogers Y.H."/>
            <person name="Roth C.W."/>
            <person name="Schneider J.R."/>
            <person name="Schatz M."/>
            <person name="Shumway M."/>
            <person name="Stanke M."/>
            <person name="Stinson E.O."/>
            <person name="Tubio J.M."/>
            <person name="Vanzee J.P."/>
            <person name="Verjovski-Almeida S."/>
            <person name="Werner D."/>
            <person name="White O."/>
            <person name="Wyder S."/>
            <person name="Zeng Q."/>
            <person name="Zhao Q."/>
            <person name="Zhao Y."/>
            <person name="Hill C.A."/>
            <person name="Raikhel A.S."/>
            <person name="Soares M.B."/>
            <person name="Knudson D.L."/>
            <person name="Lee N.H."/>
            <person name="Galagan J."/>
            <person name="Salzberg S.L."/>
            <person name="Paulsen I.T."/>
            <person name="Dimopoulos G."/>
            <person name="Collins F.H."/>
            <person name="Birren B."/>
            <person name="Fraser-Liggett C.M."/>
            <person name="Severson D.W."/>
        </authorList>
    </citation>
    <scope>NUCLEOTIDE SEQUENCE [LARGE SCALE GENOMIC DNA]</scope>
    <source>
        <strain evidence="11">Liverpool</strain>
    </source>
</reference>
<keyword evidence="4 10" id="KW-0812">Transmembrane</keyword>
<evidence type="ECO:0000256" key="8">
    <source>
        <dbReference type="ARBA" id="ARBA00023170"/>
    </source>
</evidence>
<feature type="transmembrane region" description="Helical" evidence="10">
    <location>
        <begin position="400"/>
        <end position="417"/>
    </location>
</feature>
<feature type="transmembrane region" description="Helical" evidence="10">
    <location>
        <begin position="287"/>
        <end position="307"/>
    </location>
</feature>
<keyword evidence="7 10" id="KW-0472">Membrane</keyword>
<comment type="subcellular location">
    <subcellularLocation>
        <location evidence="1 10">Cell membrane</location>
        <topology evidence="1 10">Multi-pass membrane protein</topology>
    </subcellularLocation>
</comment>
<dbReference type="AlphaFoldDB" id="A0A1S7UEI3"/>
<evidence type="ECO:0000256" key="3">
    <source>
        <dbReference type="ARBA" id="ARBA00022606"/>
    </source>
</evidence>
<protein>
    <recommendedName>
        <fullName evidence="10">Odorant receptor</fullName>
    </recommendedName>
</protein>
<name>A0A1S7UEI3_AEDAE</name>
<reference evidence="11" key="1">
    <citation type="submission" date="2005-10" db="EMBL/GenBank/DDBJ databases">
        <authorList>
            <person name="Loftus B.J."/>
            <person name="Nene V.M."/>
            <person name="Hannick L.I."/>
            <person name="Bidwell S."/>
            <person name="Haas B."/>
            <person name="Amedeo P."/>
            <person name="Orvis J."/>
            <person name="Wortman J.R."/>
            <person name="White O.R."/>
            <person name="Salzberg S."/>
            <person name="Shumway M."/>
            <person name="Koo H."/>
            <person name="Zhao Y."/>
            <person name="Holmes M."/>
            <person name="Miller J."/>
            <person name="Schatz M."/>
            <person name="Pop M."/>
            <person name="Pai G."/>
            <person name="Utterback T."/>
            <person name="Rogers Y.-H."/>
            <person name="Kravitz S."/>
            <person name="Fraser C.M."/>
        </authorList>
    </citation>
    <scope>NUCLEOTIDE SEQUENCE</scope>
    <source>
        <strain evidence="11">Liverpool</strain>
    </source>
</reference>
<evidence type="ECO:0000256" key="5">
    <source>
        <dbReference type="ARBA" id="ARBA00022725"/>
    </source>
</evidence>
<evidence type="ECO:0000256" key="2">
    <source>
        <dbReference type="ARBA" id="ARBA00022475"/>
    </source>
</evidence>
<dbReference type="GO" id="GO:0005549">
    <property type="term" value="F:odorant binding"/>
    <property type="evidence" value="ECO:0007669"/>
    <property type="project" value="InterPro"/>
</dbReference>
<evidence type="ECO:0000256" key="1">
    <source>
        <dbReference type="ARBA" id="ARBA00004651"/>
    </source>
</evidence>